<sequence>MAVSDSQDKAFSSQQGSTSHSVPFVASVGYASEGGSFGSSQDDDIHSFLRKAESDEHVLLRSPFQPSLPPTTRQSWLSAVKGTSRPNKTATVGHINEIHDKDHQQDHQLNQTSKPKVYMPTVGMNGSLHVSATDLSSDEHMLETFTTTDKGSALPQEKTSKGLQSPSSLKPPGLMSVMAPTSARSVFILLLSLLGLIASYVALCIIQNISSTAESAVCSLPGISRLKLSICLPSNSETTDKLISQDWLNCRENQAAAVEDPVVLTPVFSLYHGASILMRAQNELAAVVHQQILGSREDSEHKTWRAQRAGDAWLEARAQTKDLCMAVQLQQRDTDKKDGAKAEEKTATLLISELNAYLDAAKYVSLALTRLQTGSAAATADTLAYRSQQTWVQLRRIAAVSKSSKETAGWLARTLSGAPPARVSDKQQRVQLLSTYLHHTDTLSKNVQLRVNEADAVLEALKQANGRLEHVQHYLSGHILELVRLENASLESSKATNSDIAGGQNGGLALDTFGDIFSWLWTVLSGYLYERVSTADSEADKTMRTSRFWSNYTHRLQRLHESHDLAVKQAVDTLNKLADVKDELRGLQLYLCDDGKSAMDDTLGGEEEANDLNLQLHMDIVDAGIQDLSFVKV</sequence>
<keyword evidence="2" id="KW-0812">Transmembrane</keyword>
<protein>
    <submittedName>
        <fullName evidence="3">Uncharacterized protein</fullName>
    </submittedName>
</protein>
<evidence type="ECO:0000256" key="2">
    <source>
        <dbReference type="SAM" id="Phobius"/>
    </source>
</evidence>
<evidence type="ECO:0000313" key="3">
    <source>
        <dbReference type="EMBL" id="CAK7274078.1"/>
    </source>
</evidence>
<accession>A0ABP0E2E8</accession>
<dbReference type="Proteomes" id="UP001642501">
    <property type="component" value="Unassembled WGS sequence"/>
</dbReference>
<feature type="compositionally biased region" description="Polar residues" evidence="1">
    <location>
        <begin position="9"/>
        <end position="21"/>
    </location>
</feature>
<dbReference type="EMBL" id="CAWUOM010000154">
    <property type="protein sequence ID" value="CAK7274078.1"/>
    <property type="molecule type" value="Genomic_DNA"/>
</dbReference>
<comment type="caution">
    <text evidence="3">The sequence shown here is derived from an EMBL/GenBank/DDBJ whole genome shotgun (WGS) entry which is preliminary data.</text>
</comment>
<name>A0ABP0E2E8_9PEZI</name>
<keyword evidence="2" id="KW-1133">Transmembrane helix</keyword>
<feature type="region of interest" description="Disordered" evidence="1">
    <location>
        <begin position="1"/>
        <end position="23"/>
    </location>
</feature>
<organism evidence="3 4">
    <name type="scientific">Sporothrix epigloea</name>
    <dbReference type="NCBI Taxonomy" id="1892477"/>
    <lineage>
        <taxon>Eukaryota</taxon>
        <taxon>Fungi</taxon>
        <taxon>Dikarya</taxon>
        <taxon>Ascomycota</taxon>
        <taxon>Pezizomycotina</taxon>
        <taxon>Sordariomycetes</taxon>
        <taxon>Sordariomycetidae</taxon>
        <taxon>Ophiostomatales</taxon>
        <taxon>Ophiostomataceae</taxon>
        <taxon>Sporothrix</taxon>
    </lineage>
</organism>
<feature type="transmembrane region" description="Helical" evidence="2">
    <location>
        <begin position="185"/>
        <end position="203"/>
    </location>
</feature>
<keyword evidence="2" id="KW-0472">Membrane</keyword>
<keyword evidence="4" id="KW-1185">Reference proteome</keyword>
<reference evidence="3 4" key="1">
    <citation type="submission" date="2024-01" db="EMBL/GenBank/DDBJ databases">
        <authorList>
            <person name="Allen C."/>
            <person name="Tagirdzhanova G."/>
        </authorList>
    </citation>
    <scope>NUCLEOTIDE SEQUENCE [LARGE SCALE GENOMIC DNA]</scope>
    <source>
        <strain evidence="3 4">CBS 573.63</strain>
    </source>
</reference>
<gene>
    <name evidence="3" type="ORF">SEPCBS57363_005976</name>
</gene>
<proteinExistence type="predicted"/>
<feature type="region of interest" description="Disordered" evidence="1">
    <location>
        <begin position="63"/>
        <end position="88"/>
    </location>
</feature>
<evidence type="ECO:0000256" key="1">
    <source>
        <dbReference type="SAM" id="MobiDB-lite"/>
    </source>
</evidence>
<evidence type="ECO:0000313" key="4">
    <source>
        <dbReference type="Proteomes" id="UP001642501"/>
    </source>
</evidence>
<feature type="region of interest" description="Disordered" evidence="1">
    <location>
        <begin position="147"/>
        <end position="168"/>
    </location>
</feature>